<sequence length="387" mass="41402">MAAPDIALFGIAFDRDVFVHEDASELHSSYPDLLSGGLDSLPITCYPLFSPALPAHSAPQSLSPISLSKDQLAKDCLAHPGATPTGNLGGKSAFLLFEDDEDDYLGVCLNRFSKTFERHEQIALALASTNPRIEVPYEDYLPCPGSGPGSPAVSVATNYIPPAAPIVVETPRPEQQPQVRLADVVNAHSPASTGGPMTRYLSDVSQGHEWLAVVMQRPSSNAVTTNTRETGPDHHDSPTSSITLDGEHAAECLHLAAPALGSTSSTTRKFEDEEDGEHSAHTFQTLSTLGLDIGGNKGSLMVDLASFEMNAGITVIQGLILGQQAEATREPTSALKDGRMEFQQVPLSLSLVDICFASKGAWQPAEICEVSGFYRKPKHLLEYQPTQ</sequence>
<feature type="region of interest" description="Disordered" evidence="1">
    <location>
        <begin position="219"/>
        <end position="240"/>
    </location>
</feature>
<accession>A0AA39YSF8</accession>
<comment type="caution">
    <text evidence="2">The sequence shown here is derived from an EMBL/GenBank/DDBJ whole genome shotgun (WGS) entry which is preliminary data.</text>
</comment>
<name>A0AA39YSF8_9PEZI</name>
<evidence type="ECO:0000313" key="3">
    <source>
        <dbReference type="Proteomes" id="UP001174936"/>
    </source>
</evidence>
<gene>
    <name evidence="2" type="ORF">B0T16DRAFT_442398</name>
</gene>
<evidence type="ECO:0000313" key="2">
    <source>
        <dbReference type="EMBL" id="KAK0657794.1"/>
    </source>
</evidence>
<proteinExistence type="predicted"/>
<evidence type="ECO:0000256" key="1">
    <source>
        <dbReference type="SAM" id="MobiDB-lite"/>
    </source>
</evidence>
<dbReference type="Proteomes" id="UP001174936">
    <property type="component" value="Unassembled WGS sequence"/>
</dbReference>
<reference evidence="2" key="1">
    <citation type="submission" date="2023-06" db="EMBL/GenBank/DDBJ databases">
        <title>Genome-scale phylogeny and comparative genomics of the fungal order Sordariales.</title>
        <authorList>
            <consortium name="Lawrence Berkeley National Laboratory"/>
            <person name="Hensen N."/>
            <person name="Bonometti L."/>
            <person name="Westerberg I."/>
            <person name="Brannstrom I.O."/>
            <person name="Guillou S."/>
            <person name="Cros-Aarteil S."/>
            <person name="Calhoun S."/>
            <person name="Haridas S."/>
            <person name="Kuo A."/>
            <person name="Mondo S."/>
            <person name="Pangilinan J."/>
            <person name="Riley R."/>
            <person name="Labutti K."/>
            <person name="Andreopoulos B."/>
            <person name="Lipzen A."/>
            <person name="Chen C."/>
            <person name="Yanf M."/>
            <person name="Daum C."/>
            <person name="Ng V."/>
            <person name="Clum A."/>
            <person name="Steindorff A."/>
            <person name="Ohm R."/>
            <person name="Martin F."/>
            <person name="Silar P."/>
            <person name="Natvig D."/>
            <person name="Lalanne C."/>
            <person name="Gautier V."/>
            <person name="Ament-Velasquez S.L."/>
            <person name="Kruys A."/>
            <person name="Hutchinson M.I."/>
            <person name="Powell A.J."/>
            <person name="Barry K."/>
            <person name="Miller A.N."/>
            <person name="Grigoriev I.V."/>
            <person name="Debuchy R."/>
            <person name="Gladieux P."/>
            <person name="Thoren M.H."/>
            <person name="Johannesson H."/>
        </authorList>
    </citation>
    <scope>NUCLEOTIDE SEQUENCE</scope>
    <source>
        <strain evidence="2">SMH2532-1</strain>
    </source>
</reference>
<keyword evidence="3" id="KW-1185">Reference proteome</keyword>
<dbReference type="AlphaFoldDB" id="A0AA39YSF8"/>
<dbReference type="EMBL" id="JAULSV010000001">
    <property type="protein sequence ID" value="KAK0657794.1"/>
    <property type="molecule type" value="Genomic_DNA"/>
</dbReference>
<organism evidence="2 3">
    <name type="scientific">Cercophora newfieldiana</name>
    <dbReference type="NCBI Taxonomy" id="92897"/>
    <lineage>
        <taxon>Eukaryota</taxon>
        <taxon>Fungi</taxon>
        <taxon>Dikarya</taxon>
        <taxon>Ascomycota</taxon>
        <taxon>Pezizomycotina</taxon>
        <taxon>Sordariomycetes</taxon>
        <taxon>Sordariomycetidae</taxon>
        <taxon>Sordariales</taxon>
        <taxon>Lasiosphaeriaceae</taxon>
        <taxon>Cercophora</taxon>
    </lineage>
</organism>
<feature type="compositionally biased region" description="Polar residues" evidence="1">
    <location>
        <begin position="219"/>
        <end position="229"/>
    </location>
</feature>
<protein>
    <submittedName>
        <fullName evidence="2">Uncharacterized protein</fullName>
    </submittedName>
</protein>